<dbReference type="PANTHER" id="PTHR44591:SF3">
    <property type="entry name" value="RESPONSE REGULATORY DOMAIN-CONTAINING PROTEIN"/>
    <property type="match status" value="1"/>
</dbReference>
<dbReference type="InterPro" id="IPR001789">
    <property type="entry name" value="Sig_transdc_resp-reg_receiver"/>
</dbReference>
<reference evidence="4" key="2">
    <citation type="submission" date="2022-01" db="EMBL/GenBank/DDBJ databases">
        <authorList>
            <person name="Zivanovic Y."/>
            <person name="Moreira D."/>
            <person name="Lopez-Garcia P."/>
        </authorList>
    </citation>
    <scope>NUCLEOTIDE SEQUENCE</scope>
    <source>
        <strain evidence="4">G9</strain>
    </source>
</reference>
<dbReference type="SMART" id="SM00448">
    <property type="entry name" value="REC"/>
    <property type="match status" value="1"/>
</dbReference>
<dbReference type="PROSITE" id="PS50110">
    <property type="entry name" value="RESPONSE_REGULATORY"/>
    <property type="match status" value="1"/>
</dbReference>
<dbReference type="InterPro" id="IPR024186">
    <property type="entry name" value="Sig_transdc_resp-reg_PatA"/>
</dbReference>
<evidence type="ECO:0000313" key="4">
    <source>
        <dbReference type="EMBL" id="MDG2989715.1"/>
    </source>
</evidence>
<keyword evidence="5" id="KW-1185">Reference proteome</keyword>
<dbReference type="PIRSF" id="PIRSF005897">
    <property type="entry name" value="RR_PatA"/>
    <property type="match status" value="1"/>
</dbReference>
<reference evidence="4" key="1">
    <citation type="journal article" date="2022" name="Genome Biol. Evol.">
        <title>A New Gene Family Diagnostic for Intracellular Biomineralization of Amorphous Ca Carbonates by Cyanobacteria.</title>
        <authorList>
            <person name="Benzerara K."/>
            <person name="Duprat E."/>
            <person name="Bitard-Feildel T."/>
            <person name="Caumes G."/>
            <person name="Cassier-Chauvat C."/>
            <person name="Chauvat F."/>
            <person name="Dezi M."/>
            <person name="Diop S.I."/>
            <person name="Gaschignard G."/>
            <person name="Gorgen S."/>
            <person name="Gugger M."/>
            <person name="Lopez-Garcia P."/>
            <person name="Millet M."/>
            <person name="Skouri-Panet F."/>
            <person name="Moreira D."/>
            <person name="Callebaut I."/>
        </authorList>
    </citation>
    <scope>NUCLEOTIDE SEQUENCE</scope>
    <source>
        <strain evidence="4">G9</strain>
    </source>
</reference>
<organism evidence="4 5">
    <name type="scientific">Candidatus Synechococcus calcipolaris G9</name>
    <dbReference type="NCBI Taxonomy" id="1497997"/>
    <lineage>
        <taxon>Bacteria</taxon>
        <taxon>Bacillati</taxon>
        <taxon>Cyanobacteriota</taxon>
        <taxon>Cyanophyceae</taxon>
        <taxon>Synechococcales</taxon>
        <taxon>Synechococcaceae</taxon>
        <taxon>Synechococcus</taxon>
    </lineage>
</organism>
<evidence type="ECO:0000313" key="5">
    <source>
        <dbReference type="Proteomes" id="UP001154265"/>
    </source>
</evidence>
<dbReference type="InterPro" id="IPR050595">
    <property type="entry name" value="Bact_response_regulator"/>
</dbReference>
<comment type="caution">
    <text evidence="4">The sequence shown here is derived from an EMBL/GenBank/DDBJ whole genome shotgun (WGS) entry which is preliminary data.</text>
</comment>
<feature type="modified residue" description="4-aspartylphosphate" evidence="2">
    <location>
        <position position="304"/>
    </location>
</feature>
<proteinExistence type="predicted"/>
<dbReference type="Proteomes" id="UP001154265">
    <property type="component" value="Unassembled WGS sequence"/>
</dbReference>
<feature type="domain" description="Response regulatory" evidence="3">
    <location>
        <begin position="255"/>
        <end position="371"/>
    </location>
</feature>
<evidence type="ECO:0000256" key="1">
    <source>
        <dbReference type="ARBA" id="ARBA00022553"/>
    </source>
</evidence>
<dbReference type="Pfam" id="PF00072">
    <property type="entry name" value="Response_reg"/>
    <property type="match status" value="1"/>
</dbReference>
<gene>
    <name evidence="4" type="ORF">L3556_02015</name>
</gene>
<dbReference type="EMBL" id="JAKKUT010000001">
    <property type="protein sequence ID" value="MDG2989715.1"/>
    <property type="molecule type" value="Genomic_DNA"/>
</dbReference>
<keyword evidence="1 2" id="KW-0597">Phosphoprotein</keyword>
<accession>A0ABT6EVA3</accession>
<dbReference type="PANTHER" id="PTHR44591">
    <property type="entry name" value="STRESS RESPONSE REGULATOR PROTEIN 1"/>
    <property type="match status" value="1"/>
</dbReference>
<dbReference type="InterPro" id="IPR025497">
    <property type="entry name" value="PatA-like_N"/>
</dbReference>
<dbReference type="SUPFAM" id="SSF52172">
    <property type="entry name" value="CheY-like"/>
    <property type="match status" value="1"/>
</dbReference>
<evidence type="ECO:0000259" key="3">
    <source>
        <dbReference type="PROSITE" id="PS50110"/>
    </source>
</evidence>
<dbReference type="RefSeq" id="WP_277865630.1">
    <property type="nucleotide sequence ID" value="NZ_JAKKUT010000001.1"/>
</dbReference>
<sequence>MEGRLSDIDLYSLFQSLSLAQRTGELYVDDEAGNVWLLFLYHGRLLYIADRHSQGLERLQDLLYGQGIDWPNLNNDHPLVETTAGSGWPEYECLWWLLQHRNLAQIQTLWRSVIREALFDVASLYRGWFCFRLTAALSPQLASLPLVSLLNDTLVQLREWKKLYPYIRSADQQLDLANATELHRILPESRLKYLENWAGEHLSLRQLSRRLGRDLTSVGKVLSPYLQQGLIQLNSPLPSGYLMPLSPIPLRESPRIVCIDDAATVRQVVELTLKNAGYEATAIAHPLKALSLIFQLNPDLILCDIAMPELDGYDFCTMLRHTPRFRYTPIIMLTSLVGLPDRLRANIAGATDYLSKPFTSTELLTMTRRYIGCANPAHGNSDQILNDVLEQKTSGETLAGQ</sequence>
<protein>
    <submittedName>
        <fullName evidence="4">Response regulator</fullName>
    </submittedName>
</protein>
<dbReference type="Pfam" id="PF14332">
    <property type="entry name" value="DUF4388"/>
    <property type="match status" value="1"/>
</dbReference>
<dbReference type="InterPro" id="IPR011006">
    <property type="entry name" value="CheY-like_superfamily"/>
</dbReference>
<name>A0ABT6EVA3_9SYNE</name>
<evidence type="ECO:0000256" key="2">
    <source>
        <dbReference type="PROSITE-ProRule" id="PRU00169"/>
    </source>
</evidence>
<dbReference type="Gene3D" id="3.40.50.2300">
    <property type="match status" value="1"/>
</dbReference>